<dbReference type="EMBL" id="JEMB01000967">
    <property type="protein sequence ID" value="KYF91956.1"/>
    <property type="molecule type" value="Genomic_DNA"/>
</dbReference>
<protein>
    <recommendedName>
        <fullName evidence="3">Acetoacetate decarboxylase</fullName>
    </recommendedName>
</protein>
<proteinExistence type="predicted"/>
<name>A0A150SHM8_SORCE</name>
<dbReference type="AlphaFoldDB" id="A0A150SHM8"/>
<accession>A0A150SHM8</accession>
<evidence type="ECO:0000313" key="1">
    <source>
        <dbReference type="EMBL" id="KYF91956.1"/>
    </source>
</evidence>
<dbReference type="Proteomes" id="UP000075635">
    <property type="component" value="Unassembled WGS sequence"/>
</dbReference>
<sequence length="231" mass="25698">MSQSTASRPPDVKSAPAPWTLTGDAYIAMLELPERVLREQSFIPEALRSRFEGRYSLLMAIDYTSSNVGPYRELLFIPGRFKTRRGLLWSISKIYVDSWDSVVNGQRNWGIPKEHANFELVRAGDGSERLRASQGGEVFADVRFAPAGPSLPAGTALVPARWRGLVHHREGQDLFCWPTARGSVRLARLLEARVDPARMPPLDERRVVFAARLSGFRAEFPLADVEPPGAG</sequence>
<dbReference type="PANTHER" id="PTHR40518">
    <property type="entry name" value="ACETOACETATE DECARBOXYLASE"/>
    <property type="match status" value="1"/>
</dbReference>
<evidence type="ECO:0008006" key="3">
    <source>
        <dbReference type="Google" id="ProtNLM"/>
    </source>
</evidence>
<dbReference type="Pfam" id="PF06314">
    <property type="entry name" value="ADC"/>
    <property type="match status" value="1"/>
</dbReference>
<dbReference type="InterPro" id="IPR010451">
    <property type="entry name" value="Acetoacetate_decarboxylase"/>
</dbReference>
<reference evidence="1 2" key="1">
    <citation type="submission" date="2014-02" db="EMBL/GenBank/DDBJ databases">
        <title>The small core and large imbalanced accessory genome model reveals a collaborative survival strategy of Sorangium cellulosum strains in nature.</title>
        <authorList>
            <person name="Han K."/>
            <person name="Peng R."/>
            <person name="Blom J."/>
            <person name="Li Y.-Z."/>
        </authorList>
    </citation>
    <scope>NUCLEOTIDE SEQUENCE [LARGE SCALE GENOMIC DNA]</scope>
    <source>
        <strain evidence="1 2">So0011-07</strain>
    </source>
</reference>
<dbReference type="GO" id="GO:0016829">
    <property type="term" value="F:lyase activity"/>
    <property type="evidence" value="ECO:0007669"/>
    <property type="project" value="InterPro"/>
</dbReference>
<dbReference type="PANTHER" id="PTHR40518:SF1">
    <property type="entry name" value="ACETOACETATE DECARBOXYLASE"/>
    <property type="match status" value="1"/>
</dbReference>
<comment type="caution">
    <text evidence="1">The sequence shown here is derived from an EMBL/GenBank/DDBJ whole genome shotgun (WGS) entry which is preliminary data.</text>
</comment>
<organism evidence="1 2">
    <name type="scientific">Sorangium cellulosum</name>
    <name type="common">Polyangium cellulosum</name>
    <dbReference type="NCBI Taxonomy" id="56"/>
    <lineage>
        <taxon>Bacteria</taxon>
        <taxon>Pseudomonadati</taxon>
        <taxon>Myxococcota</taxon>
        <taxon>Polyangia</taxon>
        <taxon>Polyangiales</taxon>
        <taxon>Polyangiaceae</taxon>
        <taxon>Sorangium</taxon>
    </lineage>
</organism>
<dbReference type="InterPro" id="IPR023375">
    <property type="entry name" value="ADC_dom_sf"/>
</dbReference>
<dbReference type="Gene3D" id="2.40.400.10">
    <property type="entry name" value="Acetoacetate decarboxylase-like"/>
    <property type="match status" value="1"/>
</dbReference>
<evidence type="ECO:0000313" key="2">
    <source>
        <dbReference type="Proteomes" id="UP000075635"/>
    </source>
</evidence>
<gene>
    <name evidence="1" type="ORF">BE17_48745</name>
</gene>
<dbReference type="SUPFAM" id="SSF160104">
    <property type="entry name" value="Acetoacetate decarboxylase-like"/>
    <property type="match status" value="1"/>
</dbReference>